<dbReference type="EMBL" id="JACOGF010000005">
    <property type="protein sequence ID" value="MBC3918176.1"/>
    <property type="molecule type" value="Genomic_DNA"/>
</dbReference>
<comment type="similarity">
    <text evidence="1">Belongs to the PhzF family.</text>
</comment>
<dbReference type="RefSeq" id="WP_186947442.1">
    <property type="nucleotide sequence ID" value="NZ_JACOGF010000005.1"/>
</dbReference>
<organism evidence="2 3">
    <name type="scientific">Undibacterium hunanense</name>
    <dbReference type="NCBI Taxonomy" id="2762292"/>
    <lineage>
        <taxon>Bacteria</taxon>
        <taxon>Pseudomonadati</taxon>
        <taxon>Pseudomonadota</taxon>
        <taxon>Betaproteobacteria</taxon>
        <taxon>Burkholderiales</taxon>
        <taxon>Oxalobacteraceae</taxon>
        <taxon>Undibacterium</taxon>
    </lineage>
</organism>
<proteinExistence type="inferred from homology"/>
<dbReference type="PANTHER" id="PTHR13774:SF32">
    <property type="entry name" value="ANTISENSE-ENHANCING SEQUENCE 1"/>
    <property type="match status" value="1"/>
</dbReference>
<dbReference type="InterPro" id="IPR003719">
    <property type="entry name" value="Phenazine_PhzF-like"/>
</dbReference>
<reference evidence="2 3" key="1">
    <citation type="submission" date="2020-08" db="EMBL/GenBank/DDBJ databases">
        <title>Novel species isolated from subtropical streams in China.</title>
        <authorList>
            <person name="Lu H."/>
        </authorList>
    </citation>
    <scope>NUCLEOTIDE SEQUENCE [LARGE SCALE GENOMIC DNA]</scope>
    <source>
        <strain evidence="2 3">CY18W</strain>
    </source>
</reference>
<gene>
    <name evidence="2" type="ORF">H8L32_11865</name>
</gene>
<dbReference type="Proteomes" id="UP000650424">
    <property type="component" value="Unassembled WGS sequence"/>
</dbReference>
<evidence type="ECO:0000313" key="3">
    <source>
        <dbReference type="Proteomes" id="UP000650424"/>
    </source>
</evidence>
<dbReference type="PIRSF" id="PIRSF016184">
    <property type="entry name" value="PhzC_PhzF"/>
    <property type="match status" value="1"/>
</dbReference>
<protein>
    <submittedName>
        <fullName evidence="2">PhzF family phenazine biosynthesis protein</fullName>
    </submittedName>
</protein>
<keyword evidence="3" id="KW-1185">Reference proteome</keyword>
<dbReference type="SUPFAM" id="SSF54506">
    <property type="entry name" value="Diaminopimelate epimerase-like"/>
    <property type="match status" value="1"/>
</dbReference>
<name>A0ABR6ZQM7_9BURK</name>
<dbReference type="Pfam" id="PF02567">
    <property type="entry name" value="PhzC-PhzF"/>
    <property type="match status" value="1"/>
</dbReference>
<evidence type="ECO:0000256" key="1">
    <source>
        <dbReference type="ARBA" id="ARBA00008270"/>
    </source>
</evidence>
<accession>A0ABR6ZQM7</accession>
<comment type="caution">
    <text evidence="2">The sequence shown here is derived from an EMBL/GenBank/DDBJ whole genome shotgun (WGS) entry which is preliminary data.</text>
</comment>
<dbReference type="PANTHER" id="PTHR13774">
    <property type="entry name" value="PHENAZINE BIOSYNTHESIS PROTEIN"/>
    <property type="match status" value="1"/>
</dbReference>
<dbReference type="NCBIfam" id="TIGR00654">
    <property type="entry name" value="PhzF_family"/>
    <property type="match status" value="1"/>
</dbReference>
<sequence length="299" mass="32354">MQKERHFKQVDVFTSVPFRGNPVAVILDAAGLSDADMQAIARWTNLAETTFVLPATDPAADYRVRIFSPESEFPFAGHPTLGTAHALLEAGLQPKSDGMLTQECGVGLVSVQIRADGSLAFRAPQAELVNLDDRDYPLLARALNIRPVDFPAPAVIASMGISWLVVRLESARQCLDIQTNAQAFLELVEHCGTDGIALYGPNEIDDPTDFEVRAILPEYGQLVEDPVTGSANACIAWVKQAQAIADNHVIHDGNDSAYSVRQGSLLQRNGHVAVNYQDQHPWIGGHSITVINGTINIPA</sequence>
<evidence type="ECO:0000313" key="2">
    <source>
        <dbReference type="EMBL" id="MBC3918176.1"/>
    </source>
</evidence>
<dbReference type="Gene3D" id="3.10.310.10">
    <property type="entry name" value="Diaminopimelate Epimerase, Chain A, domain 1"/>
    <property type="match status" value="2"/>
</dbReference>